<accession>A0A6J5V8L6</accession>
<dbReference type="AlphaFoldDB" id="A0A6J5V8L6"/>
<evidence type="ECO:0000313" key="2">
    <source>
        <dbReference type="EMBL" id="CAB4285379.1"/>
    </source>
</evidence>
<dbReference type="EMBL" id="CAEKDK010000006">
    <property type="protein sequence ID" value="CAB4285379.1"/>
    <property type="molecule type" value="Genomic_DNA"/>
</dbReference>
<dbReference type="PANTHER" id="PTHR31111:SF136">
    <property type="entry name" value="F-BOX ASSOCIATED DOMAIN-CONTAINING PROTEIN"/>
    <property type="match status" value="1"/>
</dbReference>
<organism evidence="2 3">
    <name type="scientific">Prunus armeniaca</name>
    <name type="common">Apricot</name>
    <name type="synonym">Armeniaca vulgaris</name>
    <dbReference type="NCBI Taxonomy" id="36596"/>
    <lineage>
        <taxon>Eukaryota</taxon>
        <taxon>Viridiplantae</taxon>
        <taxon>Streptophyta</taxon>
        <taxon>Embryophyta</taxon>
        <taxon>Tracheophyta</taxon>
        <taxon>Spermatophyta</taxon>
        <taxon>Magnoliopsida</taxon>
        <taxon>eudicotyledons</taxon>
        <taxon>Gunneridae</taxon>
        <taxon>Pentapetalae</taxon>
        <taxon>rosids</taxon>
        <taxon>fabids</taxon>
        <taxon>Rosales</taxon>
        <taxon>Rosaceae</taxon>
        <taxon>Amygdaloideae</taxon>
        <taxon>Amygdaleae</taxon>
        <taxon>Prunus</taxon>
    </lineage>
</organism>
<feature type="domain" description="F-box associated beta-propeller type 3" evidence="1">
    <location>
        <begin position="8"/>
        <end position="158"/>
    </location>
</feature>
<gene>
    <name evidence="2" type="ORF">CURHAP_LOCUS41157</name>
</gene>
<dbReference type="Proteomes" id="UP000507222">
    <property type="component" value="Unassembled WGS sequence"/>
</dbReference>
<dbReference type="InterPro" id="IPR017451">
    <property type="entry name" value="F-box-assoc_interact_dom"/>
</dbReference>
<dbReference type="PANTHER" id="PTHR31111">
    <property type="entry name" value="BNAA05G37150D PROTEIN-RELATED"/>
    <property type="match status" value="1"/>
</dbReference>
<evidence type="ECO:0000313" key="3">
    <source>
        <dbReference type="Proteomes" id="UP000507222"/>
    </source>
</evidence>
<proteinExistence type="predicted"/>
<dbReference type="NCBIfam" id="TIGR01640">
    <property type="entry name" value="F_box_assoc_1"/>
    <property type="match status" value="1"/>
</dbReference>
<protein>
    <recommendedName>
        <fullName evidence="1">F-box associated beta-propeller type 3 domain-containing protein</fullName>
    </recommendedName>
</protein>
<name>A0A6J5V8L6_PRUAR</name>
<dbReference type="InterPro" id="IPR013187">
    <property type="entry name" value="F-box-assoc_dom_typ3"/>
</dbReference>
<sequence length="165" mass="18903">MSVEHHMLELVGHCDGIICLRHQIDVDQPYIPPLPYVPETPQNLALGLPKTSETLGAGFGYDDKAKVHKVVRVKFVLAVPDLNLIYSRAEVYNLDADSWREIECHTQEAHIFPHVFLTYLNGIFYWYGSDTRTSLEVIVSFDMADEKFHKITVPDSFDDLERQQA</sequence>
<dbReference type="Pfam" id="PF08268">
    <property type="entry name" value="FBA_3"/>
    <property type="match status" value="1"/>
</dbReference>
<reference evidence="2 3" key="1">
    <citation type="submission" date="2020-05" db="EMBL/GenBank/DDBJ databases">
        <authorList>
            <person name="Campoy J."/>
            <person name="Schneeberger K."/>
            <person name="Spophaly S."/>
        </authorList>
    </citation>
    <scope>NUCLEOTIDE SEQUENCE [LARGE SCALE GENOMIC DNA]</scope>
    <source>
        <strain evidence="2">PruArmRojPasFocal</strain>
    </source>
</reference>
<evidence type="ECO:0000259" key="1">
    <source>
        <dbReference type="Pfam" id="PF08268"/>
    </source>
</evidence>